<dbReference type="Gene3D" id="3.40.50.1950">
    <property type="entry name" value="Flavin prenyltransferase-like"/>
    <property type="match status" value="1"/>
</dbReference>
<dbReference type="EMBL" id="CP019609">
    <property type="protein sequence ID" value="AQP53985.1"/>
    <property type="molecule type" value="Genomic_DNA"/>
</dbReference>
<dbReference type="AlphaFoldDB" id="A0A1Q2D6U1"/>
<dbReference type="GO" id="GO:0071513">
    <property type="term" value="C:phosphopantothenoylcysteine decarboxylase complex"/>
    <property type="evidence" value="ECO:0007669"/>
    <property type="project" value="TreeGrafter"/>
</dbReference>
<dbReference type="InterPro" id="IPR011847">
    <property type="entry name" value="CoaC_strep"/>
</dbReference>
<dbReference type="GO" id="GO:0010181">
    <property type="term" value="F:FMN binding"/>
    <property type="evidence" value="ECO:0007669"/>
    <property type="project" value="TreeGrafter"/>
</dbReference>
<dbReference type="RefSeq" id="WP_077276065.1">
    <property type="nucleotide sequence ID" value="NZ_CP019609.1"/>
</dbReference>
<dbReference type="PANTHER" id="PTHR14359:SF6">
    <property type="entry name" value="PHOSPHOPANTOTHENOYLCYSTEINE DECARBOXYLASE"/>
    <property type="match status" value="1"/>
</dbReference>
<dbReference type="Proteomes" id="UP000188246">
    <property type="component" value="Chromosome"/>
</dbReference>
<accession>A0A1Q2D6U1</accession>
<dbReference type="STRING" id="633807.BW732_07010"/>
<evidence type="ECO:0000259" key="1">
    <source>
        <dbReference type="Pfam" id="PF02441"/>
    </source>
</evidence>
<dbReference type="KEGG" id="vpi:BW732_07010"/>
<proteinExistence type="predicted"/>
<dbReference type="GO" id="GO:0015937">
    <property type="term" value="P:coenzyme A biosynthetic process"/>
    <property type="evidence" value="ECO:0007669"/>
    <property type="project" value="TreeGrafter"/>
</dbReference>
<dbReference type="NCBIfam" id="TIGR02113">
    <property type="entry name" value="coaC_strep"/>
    <property type="match status" value="1"/>
</dbReference>
<keyword evidence="3" id="KW-1185">Reference proteome</keyword>
<dbReference type="InterPro" id="IPR036551">
    <property type="entry name" value="Flavin_trans-like"/>
</dbReference>
<protein>
    <submittedName>
        <fullName evidence="2">Phosphopantothenoylcysteine decarboxylase</fullName>
    </submittedName>
</protein>
<dbReference type="PANTHER" id="PTHR14359">
    <property type="entry name" value="HOMO-OLIGOMERIC FLAVIN CONTAINING CYS DECARBOXYLASE FAMILY"/>
    <property type="match status" value="1"/>
</dbReference>
<dbReference type="Pfam" id="PF02441">
    <property type="entry name" value="Flavoprotein"/>
    <property type="match status" value="1"/>
</dbReference>
<evidence type="ECO:0000313" key="3">
    <source>
        <dbReference type="Proteomes" id="UP000188246"/>
    </source>
</evidence>
<organism evidence="2 3">
    <name type="scientific">Vagococcus penaei</name>
    <dbReference type="NCBI Taxonomy" id="633807"/>
    <lineage>
        <taxon>Bacteria</taxon>
        <taxon>Bacillati</taxon>
        <taxon>Bacillota</taxon>
        <taxon>Bacilli</taxon>
        <taxon>Lactobacillales</taxon>
        <taxon>Enterococcaceae</taxon>
        <taxon>Vagococcus</taxon>
    </lineage>
</organism>
<dbReference type="InterPro" id="IPR003382">
    <property type="entry name" value="Flavoprotein"/>
</dbReference>
<feature type="domain" description="Flavoprotein" evidence="1">
    <location>
        <begin position="3"/>
        <end position="149"/>
    </location>
</feature>
<dbReference type="GO" id="GO:0004633">
    <property type="term" value="F:phosphopantothenoylcysteine decarboxylase activity"/>
    <property type="evidence" value="ECO:0007669"/>
    <property type="project" value="TreeGrafter"/>
</dbReference>
<dbReference type="OrthoDB" id="9802554at2"/>
<sequence>MSRILLGVSASISAYKAADLISQLRKLGHTVEVIMTDNSTKIIPALTLQVLSKNLVHTDVMYEQKPDEINHIDLVKRADLFIIAPATANIVGKLANGIADDMLSTTALAVHDVPKLIAPAMNTYMYTNPAMQDNLTTLRRYEYTIIEPKESLLACGDYGPGALADIPVLIQAIQKHLDLKESHREN</sequence>
<evidence type="ECO:0000313" key="2">
    <source>
        <dbReference type="EMBL" id="AQP53985.1"/>
    </source>
</evidence>
<reference evidence="2 3" key="1">
    <citation type="journal article" date="2010" name="Int. J. Syst. Evol. Microbiol.">
        <title>Vagococcus penaei sp. nov., isolated from spoilage microbiota of cooked shrimp (Penaeus vannamei).</title>
        <authorList>
            <person name="Jaffres E."/>
            <person name="Prevost H."/>
            <person name="Rossero A."/>
            <person name="Joffraud J.J."/>
            <person name="Dousset X."/>
        </authorList>
    </citation>
    <scope>NUCLEOTIDE SEQUENCE [LARGE SCALE GENOMIC DNA]</scope>
    <source>
        <strain evidence="2 3">CD276</strain>
    </source>
</reference>
<dbReference type="SUPFAM" id="SSF52507">
    <property type="entry name" value="Homo-oligomeric flavin-containing Cys decarboxylases, HFCD"/>
    <property type="match status" value="1"/>
</dbReference>
<gene>
    <name evidence="2" type="ORF">BW732_07010</name>
</gene>
<name>A0A1Q2D6U1_9ENTE</name>